<evidence type="ECO:0000313" key="5">
    <source>
        <dbReference type="EMBL" id="OLR90049.1"/>
    </source>
</evidence>
<keyword evidence="2" id="KW-1015">Disulfide bond</keyword>
<feature type="signal peptide" evidence="3">
    <location>
        <begin position="1"/>
        <end position="29"/>
    </location>
</feature>
<dbReference type="Pfam" id="PF13472">
    <property type="entry name" value="Lipase_GDSL_2"/>
    <property type="match status" value="1"/>
</dbReference>
<dbReference type="PROSITE" id="PS51318">
    <property type="entry name" value="TAT"/>
    <property type="match status" value="1"/>
</dbReference>
<evidence type="ECO:0000256" key="3">
    <source>
        <dbReference type="SAM" id="SignalP"/>
    </source>
</evidence>
<keyword evidence="3" id="KW-0732">Signal</keyword>
<evidence type="ECO:0000259" key="4">
    <source>
        <dbReference type="Pfam" id="PF13472"/>
    </source>
</evidence>
<dbReference type="RefSeq" id="WP_075978257.1">
    <property type="nucleotide sequence ID" value="NZ_MKQR01000028.1"/>
</dbReference>
<dbReference type="InterPro" id="IPR013830">
    <property type="entry name" value="SGNH_hydro"/>
</dbReference>
<dbReference type="SUPFAM" id="SSF52266">
    <property type="entry name" value="SGNH hydrolase"/>
    <property type="match status" value="1"/>
</dbReference>
<dbReference type="PANTHER" id="PTHR37981">
    <property type="entry name" value="LIPASE 2"/>
    <property type="match status" value="1"/>
</dbReference>
<dbReference type="PANTHER" id="PTHR37981:SF1">
    <property type="entry name" value="SGNH HYDROLASE-TYPE ESTERASE DOMAIN-CONTAINING PROTEIN"/>
    <property type="match status" value="1"/>
</dbReference>
<dbReference type="Gene3D" id="3.40.50.1110">
    <property type="entry name" value="SGNH hydrolase"/>
    <property type="match status" value="1"/>
</dbReference>
<dbReference type="InterPro" id="IPR037460">
    <property type="entry name" value="SEST-like"/>
</dbReference>
<gene>
    <name evidence="5" type="ORF">BJP25_03465</name>
</gene>
<evidence type="ECO:0000256" key="2">
    <source>
        <dbReference type="PIRSR" id="PIRSR637460-2"/>
    </source>
</evidence>
<sequence>MPRRRLLAAAAAVAVAAAGTFAISNSANAADPLDYVALGDSYSAASGVAPSAPGSPPQCLRSALNYPNVIAKATGAKLTDVTCGAAQVKDFTESQYPGLAPQVNALTADTDVVTMTIGGNDSGIFIRAAATCALAGFFTGGKGSPCKDQNGSSFEDTVRNVTYPALVKGLQAVRAKAPNAKIGILGYPWIVPAEGGCFDKIPVATGDIPYMRSLQATLNDAVGRAAAATGVTYVDLNQLSDGHDVCKPSGTRWIEPPINAENSIFAHPNALGEKNMAAAARAALGF</sequence>
<dbReference type="InterPro" id="IPR006311">
    <property type="entry name" value="TAT_signal"/>
</dbReference>
<dbReference type="OrthoDB" id="5503950at2"/>
<proteinExistence type="predicted"/>
<dbReference type="GO" id="GO:0019433">
    <property type="term" value="P:triglyceride catabolic process"/>
    <property type="evidence" value="ECO:0007669"/>
    <property type="project" value="TreeGrafter"/>
</dbReference>
<keyword evidence="6" id="KW-1185">Reference proteome</keyword>
<feature type="disulfide bond" evidence="2">
    <location>
        <begin position="197"/>
        <end position="246"/>
    </location>
</feature>
<reference evidence="5 6" key="1">
    <citation type="submission" date="2016-10" db="EMBL/GenBank/DDBJ databases">
        <title>The Draft Genome Sequence of Actinokineospora bangkokensis 44EHWT reveals the biosynthetic pathway of antifungal compounds Thailandins with unusual extender unit butylmalonyl-CoA.</title>
        <authorList>
            <person name="Greule A."/>
            <person name="Intra B."/>
            <person name="Flemming S."/>
            <person name="Rommel M.G."/>
            <person name="Panbangred W."/>
            <person name="Bechthold A."/>
        </authorList>
    </citation>
    <scope>NUCLEOTIDE SEQUENCE [LARGE SCALE GENOMIC DNA]</scope>
    <source>
        <strain evidence="5 6">44EHW</strain>
    </source>
</reference>
<dbReference type="GO" id="GO:0004806">
    <property type="term" value="F:triacylglycerol lipase activity"/>
    <property type="evidence" value="ECO:0007669"/>
    <property type="project" value="TreeGrafter"/>
</dbReference>
<dbReference type="EMBL" id="MKQR01000028">
    <property type="protein sequence ID" value="OLR90049.1"/>
    <property type="molecule type" value="Genomic_DNA"/>
</dbReference>
<name>A0A1Q9LDG3_9PSEU</name>
<accession>A0A1Q9LDG3</accession>
<comment type="caution">
    <text evidence="5">The sequence shown here is derived from an EMBL/GenBank/DDBJ whole genome shotgun (WGS) entry which is preliminary data.</text>
</comment>
<feature type="active site" description="Nucleophile" evidence="1">
    <location>
        <position position="41"/>
    </location>
</feature>
<protein>
    <submittedName>
        <fullName evidence="5">Lipase</fullName>
    </submittedName>
</protein>
<evidence type="ECO:0000256" key="1">
    <source>
        <dbReference type="PIRSR" id="PIRSR637460-1"/>
    </source>
</evidence>
<dbReference type="InterPro" id="IPR036514">
    <property type="entry name" value="SGNH_hydro_sf"/>
</dbReference>
<feature type="active site" evidence="1">
    <location>
        <position position="267"/>
    </location>
</feature>
<dbReference type="CDD" id="cd01823">
    <property type="entry name" value="SEST_like"/>
    <property type="match status" value="1"/>
</dbReference>
<dbReference type="AlphaFoldDB" id="A0A1Q9LDG3"/>
<feature type="disulfide bond" evidence="2">
    <location>
        <begin position="59"/>
        <end position="83"/>
    </location>
</feature>
<feature type="domain" description="SGNH hydrolase-type esterase" evidence="4">
    <location>
        <begin position="37"/>
        <end position="273"/>
    </location>
</feature>
<organism evidence="5 6">
    <name type="scientific">Actinokineospora bangkokensis</name>
    <dbReference type="NCBI Taxonomy" id="1193682"/>
    <lineage>
        <taxon>Bacteria</taxon>
        <taxon>Bacillati</taxon>
        <taxon>Actinomycetota</taxon>
        <taxon>Actinomycetes</taxon>
        <taxon>Pseudonocardiales</taxon>
        <taxon>Pseudonocardiaceae</taxon>
        <taxon>Actinokineospora</taxon>
    </lineage>
</organism>
<feature type="chain" id="PRO_5012005708" evidence="3">
    <location>
        <begin position="30"/>
        <end position="286"/>
    </location>
</feature>
<feature type="disulfide bond" evidence="2">
    <location>
        <begin position="132"/>
        <end position="146"/>
    </location>
</feature>
<evidence type="ECO:0000313" key="6">
    <source>
        <dbReference type="Proteomes" id="UP000186040"/>
    </source>
</evidence>
<dbReference type="STRING" id="1193682.BJP25_03465"/>
<dbReference type="Proteomes" id="UP000186040">
    <property type="component" value="Unassembled WGS sequence"/>
</dbReference>